<dbReference type="PRINTS" id="PR00412">
    <property type="entry name" value="EPOXHYDRLASE"/>
</dbReference>
<dbReference type="InterPro" id="IPR000639">
    <property type="entry name" value="Epox_hydrolase-like"/>
</dbReference>
<evidence type="ECO:0000313" key="4">
    <source>
        <dbReference type="Proteomes" id="UP001595855"/>
    </source>
</evidence>
<dbReference type="InterPro" id="IPR029058">
    <property type="entry name" value="AB_hydrolase_fold"/>
</dbReference>
<dbReference type="Proteomes" id="UP001595855">
    <property type="component" value="Unassembled WGS sequence"/>
</dbReference>
<dbReference type="RefSeq" id="WP_271319518.1">
    <property type="nucleotide sequence ID" value="NZ_BAAATN010000005.1"/>
</dbReference>
<proteinExistence type="predicted"/>
<dbReference type="PANTHER" id="PTHR43329">
    <property type="entry name" value="EPOXIDE HYDROLASE"/>
    <property type="match status" value="1"/>
</dbReference>
<name>A0ABV9WXC1_9ACTN</name>
<keyword evidence="4" id="KW-1185">Reference proteome</keyword>
<evidence type="ECO:0000313" key="3">
    <source>
        <dbReference type="EMBL" id="MFC5016461.1"/>
    </source>
</evidence>
<feature type="domain" description="AB hydrolase-1" evidence="2">
    <location>
        <begin position="47"/>
        <end position="168"/>
    </location>
</feature>
<reference evidence="4" key="1">
    <citation type="journal article" date="2019" name="Int. J. Syst. Evol. Microbiol.">
        <title>The Global Catalogue of Microorganisms (GCM) 10K type strain sequencing project: providing services to taxonomists for standard genome sequencing and annotation.</title>
        <authorList>
            <consortium name="The Broad Institute Genomics Platform"/>
            <consortium name="The Broad Institute Genome Sequencing Center for Infectious Disease"/>
            <person name="Wu L."/>
            <person name="Ma J."/>
        </authorList>
    </citation>
    <scope>NUCLEOTIDE SEQUENCE [LARGE SCALE GENOMIC DNA]</scope>
    <source>
        <strain evidence="4">CGMCC 4.1542</strain>
    </source>
</reference>
<dbReference type="InterPro" id="IPR000073">
    <property type="entry name" value="AB_hydrolase_1"/>
</dbReference>
<organism evidence="3 4">
    <name type="scientific">Streptomyces lienomycini</name>
    <dbReference type="NCBI Taxonomy" id="284035"/>
    <lineage>
        <taxon>Bacteria</taxon>
        <taxon>Bacillati</taxon>
        <taxon>Actinomycetota</taxon>
        <taxon>Actinomycetes</taxon>
        <taxon>Kitasatosporales</taxon>
        <taxon>Streptomycetaceae</taxon>
        <taxon>Streptomyces</taxon>
    </lineage>
</organism>
<evidence type="ECO:0000259" key="2">
    <source>
        <dbReference type="Pfam" id="PF00561"/>
    </source>
</evidence>
<gene>
    <name evidence="3" type="ORF">ACFPRC_16425</name>
</gene>
<dbReference type="Pfam" id="PF00561">
    <property type="entry name" value="Abhydrolase_1"/>
    <property type="match status" value="1"/>
</dbReference>
<sequence>MHQPPVTHPQADRTDGEAVHATAGGAVHRLVPSPAGRIHLVEQGSGPLVLLVHGFPESWYSWRHQLPALAAAGFRAAAVDVRGYGRSSRPDAVDAYRMLDLVADSVAAVEALGESSAVIVGHDWGSNIAAHSALLRPDVFRAVGLLSVPYTPPGGPRPTEAFARMSDPAGPFAGQEFYVSYFQEAGRAEAEIEPDVRGWLAGLYAALSADTMPGPEAPDPHFVASGGRMRDRFPAAGRLPSWLTERDLDVYAGEFERTGLTGALNRYRNMDRDWADLAAHAGAPITQPSLFLGGGMDASTTWLSDAIEAYPVTLPGLSASHLLDGCGHWLQQERPEETNRLLTEWLTGLPS</sequence>
<dbReference type="EMBL" id="JBHSJO010000001">
    <property type="protein sequence ID" value="MFC5016461.1"/>
    <property type="molecule type" value="Genomic_DNA"/>
</dbReference>
<keyword evidence="1 3" id="KW-0378">Hydrolase</keyword>
<protein>
    <submittedName>
        <fullName evidence="3">Alpha/beta hydrolase</fullName>
    </submittedName>
</protein>
<dbReference type="Gene3D" id="3.40.50.1820">
    <property type="entry name" value="alpha/beta hydrolase"/>
    <property type="match status" value="1"/>
</dbReference>
<accession>A0ABV9WXC1</accession>
<evidence type="ECO:0000256" key="1">
    <source>
        <dbReference type="ARBA" id="ARBA00022801"/>
    </source>
</evidence>
<dbReference type="SUPFAM" id="SSF53474">
    <property type="entry name" value="alpha/beta-Hydrolases"/>
    <property type="match status" value="1"/>
</dbReference>
<dbReference type="GO" id="GO:0016787">
    <property type="term" value="F:hydrolase activity"/>
    <property type="evidence" value="ECO:0007669"/>
    <property type="project" value="UniProtKB-KW"/>
</dbReference>
<comment type="caution">
    <text evidence="3">The sequence shown here is derived from an EMBL/GenBank/DDBJ whole genome shotgun (WGS) entry which is preliminary data.</text>
</comment>